<organism evidence="1 2">
    <name type="scientific">Racocetra persica</name>
    <dbReference type="NCBI Taxonomy" id="160502"/>
    <lineage>
        <taxon>Eukaryota</taxon>
        <taxon>Fungi</taxon>
        <taxon>Fungi incertae sedis</taxon>
        <taxon>Mucoromycota</taxon>
        <taxon>Glomeromycotina</taxon>
        <taxon>Glomeromycetes</taxon>
        <taxon>Diversisporales</taxon>
        <taxon>Gigasporaceae</taxon>
        <taxon>Racocetra</taxon>
    </lineage>
</organism>
<protein>
    <submittedName>
        <fullName evidence="1">19209_t:CDS:1</fullName>
    </submittedName>
</protein>
<keyword evidence="2" id="KW-1185">Reference proteome</keyword>
<accession>A0ACA9P1F5</accession>
<dbReference type="EMBL" id="CAJVQC010017248">
    <property type="protein sequence ID" value="CAG8683358.1"/>
    <property type="molecule type" value="Genomic_DNA"/>
</dbReference>
<gene>
    <name evidence="1" type="ORF">RPERSI_LOCUS9224</name>
</gene>
<sequence length="99" mass="11277">MLYLFITVKRESQTPSTILSNTLFEIDDHLTFQELLQQADCEYQSHEIVKVEIRCVGSNQYYTVASDGLTQSVSSCNQSDAFNIMMERSIQHSLPPPKS</sequence>
<reference evidence="1" key="1">
    <citation type="submission" date="2021-06" db="EMBL/GenBank/DDBJ databases">
        <authorList>
            <person name="Kallberg Y."/>
            <person name="Tangrot J."/>
            <person name="Rosling A."/>
        </authorList>
    </citation>
    <scope>NUCLEOTIDE SEQUENCE</scope>
    <source>
        <strain evidence="1">MA461A</strain>
    </source>
</reference>
<evidence type="ECO:0000313" key="2">
    <source>
        <dbReference type="Proteomes" id="UP000789920"/>
    </source>
</evidence>
<dbReference type="Proteomes" id="UP000789920">
    <property type="component" value="Unassembled WGS sequence"/>
</dbReference>
<evidence type="ECO:0000313" key="1">
    <source>
        <dbReference type="EMBL" id="CAG8683358.1"/>
    </source>
</evidence>
<proteinExistence type="predicted"/>
<feature type="non-terminal residue" evidence="1">
    <location>
        <position position="99"/>
    </location>
</feature>
<comment type="caution">
    <text evidence="1">The sequence shown here is derived from an EMBL/GenBank/DDBJ whole genome shotgun (WGS) entry which is preliminary data.</text>
</comment>
<name>A0ACA9P1F5_9GLOM</name>